<dbReference type="GO" id="GO:0048367">
    <property type="term" value="P:shoot system development"/>
    <property type="evidence" value="ECO:0007669"/>
    <property type="project" value="InterPro"/>
</dbReference>
<evidence type="ECO:0000313" key="4">
    <source>
        <dbReference type="Proteomes" id="UP000583929"/>
    </source>
</evidence>
<dbReference type="GO" id="GO:0048364">
    <property type="term" value="P:root development"/>
    <property type="evidence" value="ECO:0007669"/>
    <property type="project" value="InterPro"/>
</dbReference>
<dbReference type="Proteomes" id="UP000525078">
    <property type="component" value="Unassembled WGS sequence"/>
</dbReference>
<dbReference type="InterPro" id="IPR004320">
    <property type="entry name" value="BPS1_pln"/>
</dbReference>
<reference evidence="3 4" key="1">
    <citation type="journal article" date="2020" name="bioRxiv">
        <title>Sequence and annotation of 42 cannabis genomes reveals extensive copy number variation in cannabinoid synthesis and pathogen resistance genes.</title>
        <authorList>
            <person name="Mckernan K.J."/>
            <person name="Helbert Y."/>
            <person name="Kane L.T."/>
            <person name="Ebling H."/>
            <person name="Zhang L."/>
            <person name="Liu B."/>
            <person name="Eaton Z."/>
            <person name="Mclaughlin S."/>
            <person name="Kingan S."/>
            <person name="Baybayan P."/>
            <person name="Concepcion G."/>
            <person name="Jordan M."/>
            <person name="Riva A."/>
            <person name="Barbazuk W."/>
            <person name="Harkins T."/>
        </authorList>
    </citation>
    <scope>NUCLEOTIDE SEQUENCE [LARGE SCALE GENOMIC DNA]</scope>
    <source>
        <strain evidence="3 4">cv. Jamaican Lion 4</strain>
        <strain evidence="1">Father</strain>
        <strain evidence="2">Mother</strain>
        <tissue evidence="1">Leaf</tissue>
    </source>
</reference>
<dbReference type="EMBL" id="JAATIP010000034">
    <property type="protein sequence ID" value="KAF4388511.1"/>
    <property type="molecule type" value="Genomic_DNA"/>
</dbReference>
<dbReference type="AlphaFoldDB" id="A0A7J6F753"/>
<name>A0A7J6F753_CANSA</name>
<dbReference type="PANTHER" id="PTHR33070:SF115">
    <property type="entry name" value="T23E18.15"/>
    <property type="match status" value="1"/>
</dbReference>
<organism evidence="1 4">
    <name type="scientific">Cannabis sativa</name>
    <name type="common">Hemp</name>
    <name type="synonym">Marijuana</name>
    <dbReference type="NCBI Taxonomy" id="3483"/>
    <lineage>
        <taxon>Eukaryota</taxon>
        <taxon>Viridiplantae</taxon>
        <taxon>Streptophyta</taxon>
        <taxon>Embryophyta</taxon>
        <taxon>Tracheophyta</taxon>
        <taxon>Spermatophyta</taxon>
        <taxon>Magnoliopsida</taxon>
        <taxon>eudicotyledons</taxon>
        <taxon>Gunneridae</taxon>
        <taxon>Pentapetalae</taxon>
        <taxon>rosids</taxon>
        <taxon>fabids</taxon>
        <taxon>Rosales</taxon>
        <taxon>Cannabaceae</taxon>
        <taxon>Cannabis</taxon>
    </lineage>
</organism>
<dbReference type="OrthoDB" id="1701699at2759"/>
<accession>A0A7J6F753</accession>
<evidence type="ECO:0000313" key="2">
    <source>
        <dbReference type="EMBL" id="KAF4388511.1"/>
    </source>
</evidence>
<dbReference type="Pfam" id="PF03087">
    <property type="entry name" value="BPS1"/>
    <property type="match status" value="1"/>
</dbReference>
<gene>
    <name evidence="2" type="ORF">F8388_012488</name>
    <name evidence="1" type="ORF">G4B88_023892</name>
</gene>
<dbReference type="PANTHER" id="PTHR33070">
    <property type="entry name" value="OS06G0725500 PROTEIN"/>
    <property type="match status" value="1"/>
</dbReference>
<dbReference type="EMBL" id="JAATIQ010000256">
    <property type="protein sequence ID" value="KAF4366543.1"/>
    <property type="molecule type" value="Genomic_DNA"/>
</dbReference>
<protein>
    <submittedName>
        <fullName evidence="1">Uncharacterized protein</fullName>
    </submittedName>
</protein>
<keyword evidence="4" id="KW-1185">Reference proteome</keyword>
<evidence type="ECO:0000313" key="3">
    <source>
        <dbReference type="Proteomes" id="UP000525078"/>
    </source>
</evidence>
<sequence length="274" mass="31114">MAASSLIKISKTESIVEEQLSRLTTSSEATTTTSSSLCNRLSDLKDLHESFNFLLQFQLQTIQALKTKKTLEQVLDGSLGLLDSCSTTRDILSMIKQTLQDLQSSLRRKRGFDSSGLENEVNLYMLSKKKLLAKMITKCLKNVMMTKAYYKNNCHDLFSLVEEATCEVFRSLLAFISPPKTRSLSSRSLALKLFRSRKVACEGYIYATQLEKIDATLMILKANNKDIKIVQVKQVLKELESLESTIQELDNNLECIFRCLLKTRVSLLNLYTHE</sequence>
<proteinExistence type="predicted"/>
<dbReference type="Proteomes" id="UP000583929">
    <property type="component" value="Unassembled WGS sequence"/>
</dbReference>
<evidence type="ECO:0000313" key="1">
    <source>
        <dbReference type="EMBL" id="KAF4366543.1"/>
    </source>
</evidence>
<comment type="caution">
    <text evidence="1">The sequence shown here is derived from an EMBL/GenBank/DDBJ whole genome shotgun (WGS) entry which is preliminary data.</text>
</comment>